<dbReference type="InterPro" id="IPR035680">
    <property type="entry name" value="Clx_II_MBL"/>
</dbReference>
<comment type="similarity">
    <text evidence="3 7">Belongs to the metallo-beta-lactamase superfamily. Glyoxalase II family.</text>
</comment>
<evidence type="ECO:0000313" key="10">
    <source>
        <dbReference type="Proteomes" id="UP001597101"/>
    </source>
</evidence>
<comment type="caution">
    <text evidence="9">The sequence shown here is derived from an EMBL/GenBank/DDBJ whole genome shotgun (WGS) entry which is preliminary data.</text>
</comment>
<feature type="binding site" evidence="7">
    <location>
        <position position="134"/>
    </location>
    <ligand>
        <name>Zn(2+)</name>
        <dbReference type="ChEBI" id="CHEBI:29105"/>
        <label>2</label>
    </ligand>
</feature>
<organism evidence="9 10">
    <name type="scientific">Pseudahrensia aquimaris</name>
    <dbReference type="NCBI Taxonomy" id="744461"/>
    <lineage>
        <taxon>Bacteria</taxon>
        <taxon>Pseudomonadati</taxon>
        <taxon>Pseudomonadota</taxon>
        <taxon>Alphaproteobacteria</taxon>
        <taxon>Hyphomicrobiales</taxon>
        <taxon>Ahrensiaceae</taxon>
        <taxon>Pseudahrensia</taxon>
    </lineage>
</organism>
<dbReference type="PANTHER" id="PTHR43705">
    <property type="entry name" value="HYDROXYACYLGLUTATHIONE HYDROLASE"/>
    <property type="match status" value="1"/>
</dbReference>
<dbReference type="Gene3D" id="3.60.15.10">
    <property type="entry name" value="Ribonuclease Z/Hydroxyacylglutathione hydrolase-like"/>
    <property type="match status" value="1"/>
</dbReference>
<dbReference type="PANTHER" id="PTHR43705:SF1">
    <property type="entry name" value="HYDROXYACYLGLUTATHIONE HYDROLASE GLOB"/>
    <property type="match status" value="1"/>
</dbReference>
<comment type="function">
    <text evidence="7">Thiolesterase that catalyzes the hydrolysis of S-D-lactoyl-glutathione to form glutathione and D-lactic acid.</text>
</comment>
<dbReference type="GO" id="GO:0004416">
    <property type="term" value="F:hydroxyacylglutathione hydrolase activity"/>
    <property type="evidence" value="ECO:0007669"/>
    <property type="project" value="UniProtKB-EC"/>
</dbReference>
<evidence type="ECO:0000256" key="5">
    <source>
        <dbReference type="ARBA" id="ARBA00022801"/>
    </source>
</evidence>
<gene>
    <name evidence="7 9" type="primary">gloB</name>
    <name evidence="9" type="ORF">ACFQ14_06690</name>
</gene>
<feature type="binding site" evidence="7">
    <location>
        <position position="62"/>
    </location>
    <ligand>
        <name>Zn(2+)</name>
        <dbReference type="ChEBI" id="CHEBI:29105"/>
        <label>2</label>
    </ligand>
</feature>
<dbReference type="EC" id="3.1.2.6" evidence="7"/>
<proteinExistence type="inferred from homology"/>
<dbReference type="InterPro" id="IPR036866">
    <property type="entry name" value="RibonucZ/Hydroxyglut_hydro"/>
</dbReference>
<evidence type="ECO:0000256" key="4">
    <source>
        <dbReference type="ARBA" id="ARBA00022723"/>
    </source>
</evidence>
<protein>
    <recommendedName>
        <fullName evidence="7">Hydroxyacylglutathione hydrolase</fullName>
        <ecNumber evidence="7">3.1.2.6</ecNumber>
    </recommendedName>
    <alternativeName>
        <fullName evidence="7">Glyoxalase II</fullName>
        <shortName evidence="7">Glx II</shortName>
    </alternativeName>
</protein>
<evidence type="ECO:0000313" key="9">
    <source>
        <dbReference type="EMBL" id="MFD0916091.1"/>
    </source>
</evidence>
<keyword evidence="6 7" id="KW-0862">Zinc</keyword>
<comment type="subunit">
    <text evidence="7">Monomer.</text>
</comment>
<sequence length="256" mass="28012">MSSLDYYLFPYLADNYGVLIHDRKSGATAAVDAGEAQALLDALDKKGWKLTHLWITHHHWDHTDGLEAVKAATGCQVIGPSGSASPIAGLDRQVNGGDHFDFAGYEVQVISTPGHTTDMINFYLPGEKVVFTGDTLFSLGCGRIFEGTPAMMWKSLSKFLDMPADTVVYSAHEYTASNAAFALTVDPDNAQLQKRVEQISKLRADGKPTVPSTLDEEFATNPFLRASDASIRAHLGMRDASDEEVFTEIRKRKDQA</sequence>
<feature type="domain" description="Metallo-beta-lactamase" evidence="8">
    <location>
        <begin position="14"/>
        <end position="172"/>
    </location>
</feature>
<accession>A0ABW3FH03</accession>
<dbReference type="InterPro" id="IPR032282">
    <property type="entry name" value="HAGH_C"/>
</dbReference>
<dbReference type="RefSeq" id="WP_377211926.1">
    <property type="nucleotide sequence ID" value="NZ_JBHTJV010000003.1"/>
</dbReference>
<dbReference type="CDD" id="cd07723">
    <property type="entry name" value="hydroxyacylglutathione_hydrolase_MBL-fold"/>
    <property type="match status" value="1"/>
</dbReference>
<dbReference type="PIRSF" id="PIRSF005457">
    <property type="entry name" value="Glx"/>
    <property type="match status" value="1"/>
</dbReference>
<feature type="binding site" evidence="7">
    <location>
        <position position="134"/>
    </location>
    <ligand>
        <name>Zn(2+)</name>
        <dbReference type="ChEBI" id="CHEBI:29105"/>
        <label>1</label>
    </ligand>
</feature>
<comment type="pathway">
    <text evidence="2 7">Secondary metabolite metabolism; methylglyoxal degradation; (R)-lactate from methylglyoxal: step 2/2.</text>
</comment>
<feature type="binding site" evidence="7">
    <location>
        <position position="57"/>
    </location>
    <ligand>
        <name>Zn(2+)</name>
        <dbReference type="ChEBI" id="CHEBI:29105"/>
        <label>1</label>
    </ligand>
</feature>
<dbReference type="Pfam" id="PF16123">
    <property type="entry name" value="HAGH_C"/>
    <property type="match status" value="1"/>
</dbReference>
<dbReference type="InterPro" id="IPR017782">
    <property type="entry name" value="Hydroxyacylglutathione_Hdrlase"/>
</dbReference>
<dbReference type="InterPro" id="IPR050110">
    <property type="entry name" value="Glyoxalase_II_hydrolase"/>
</dbReference>
<dbReference type="SMART" id="SM00849">
    <property type="entry name" value="Lactamase_B"/>
    <property type="match status" value="1"/>
</dbReference>
<dbReference type="Proteomes" id="UP001597101">
    <property type="component" value="Unassembled WGS sequence"/>
</dbReference>
<feature type="binding site" evidence="7">
    <location>
        <position position="59"/>
    </location>
    <ligand>
        <name>Zn(2+)</name>
        <dbReference type="ChEBI" id="CHEBI:29105"/>
        <label>1</label>
    </ligand>
</feature>
<dbReference type="SUPFAM" id="SSF56281">
    <property type="entry name" value="Metallo-hydrolase/oxidoreductase"/>
    <property type="match status" value="1"/>
</dbReference>
<dbReference type="NCBIfam" id="TIGR03413">
    <property type="entry name" value="GSH_gloB"/>
    <property type="match status" value="1"/>
</dbReference>
<evidence type="ECO:0000256" key="7">
    <source>
        <dbReference type="HAMAP-Rule" id="MF_01374"/>
    </source>
</evidence>
<evidence type="ECO:0000256" key="2">
    <source>
        <dbReference type="ARBA" id="ARBA00004963"/>
    </source>
</evidence>
<dbReference type="HAMAP" id="MF_01374">
    <property type="entry name" value="Glyoxalase_2"/>
    <property type="match status" value="1"/>
</dbReference>
<feature type="binding site" evidence="7">
    <location>
        <position position="172"/>
    </location>
    <ligand>
        <name>Zn(2+)</name>
        <dbReference type="ChEBI" id="CHEBI:29105"/>
        <label>2</label>
    </ligand>
</feature>
<feature type="binding site" evidence="7">
    <location>
        <position position="115"/>
    </location>
    <ligand>
        <name>Zn(2+)</name>
        <dbReference type="ChEBI" id="CHEBI:29105"/>
        <label>1</label>
    </ligand>
</feature>
<name>A0ABW3FH03_9HYPH</name>
<keyword evidence="5 7" id="KW-0378">Hydrolase</keyword>
<reference evidence="10" key="1">
    <citation type="journal article" date="2019" name="Int. J. Syst. Evol. Microbiol.">
        <title>The Global Catalogue of Microorganisms (GCM) 10K type strain sequencing project: providing services to taxonomists for standard genome sequencing and annotation.</title>
        <authorList>
            <consortium name="The Broad Institute Genomics Platform"/>
            <consortium name="The Broad Institute Genome Sequencing Center for Infectious Disease"/>
            <person name="Wu L."/>
            <person name="Ma J."/>
        </authorList>
    </citation>
    <scope>NUCLEOTIDE SEQUENCE [LARGE SCALE GENOMIC DNA]</scope>
    <source>
        <strain evidence="10">CCUG 60023</strain>
    </source>
</reference>
<evidence type="ECO:0000256" key="6">
    <source>
        <dbReference type="ARBA" id="ARBA00022833"/>
    </source>
</evidence>
<dbReference type="Pfam" id="PF00753">
    <property type="entry name" value="Lactamase_B"/>
    <property type="match status" value="1"/>
</dbReference>
<comment type="cofactor">
    <cofactor evidence="7">
        <name>Zn(2+)</name>
        <dbReference type="ChEBI" id="CHEBI:29105"/>
    </cofactor>
    <text evidence="7">Binds 2 Zn(2+) ions per subunit.</text>
</comment>
<evidence type="ECO:0000256" key="3">
    <source>
        <dbReference type="ARBA" id="ARBA00006759"/>
    </source>
</evidence>
<keyword evidence="10" id="KW-1185">Reference proteome</keyword>
<evidence type="ECO:0000259" key="8">
    <source>
        <dbReference type="SMART" id="SM00849"/>
    </source>
</evidence>
<comment type="catalytic activity">
    <reaction evidence="1 7">
        <text>an S-(2-hydroxyacyl)glutathione + H2O = a 2-hydroxy carboxylate + glutathione + H(+)</text>
        <dbReference type="Rhea" id="RHEA:21864"/>
        <dbReference type="ChEBI" id="CHEBI:15377"/>
        <dbReference type="ChEBI" id="CHEBI:15378"/>
        <dbReference type="ChEBI" id="CHEBI:57925"/>
        <dbReference type="ChEBI" id="CHEBI:58896"/>
        <dbReference type="ChEBI" id="CHEBI:71261"/>
        <dbReference type="EC" id="3.1.2.6"/>
    </reaction>
</comment>
<dbReference type="EMBL" id="JBHTJV010000003">
    <property type="protein sequence ID" value="MFD0916091.1"/>
    <property type="molecule type" value="Genomic_DNA"/>
</dbReference>
<feature type="binding site" evidence="7">
    <location>
        <position position="61"/>
    </location>
    <ligand>
        <name>Zn(2+)</name>
        <dbReference type="ChEBI" id="CHEBI:29105"/>
        <label>2</label>
    </ligand>
</feature>
<keyword evidence="4 7" id="KW-0479">Metal-binding</keyword>
<dbReference type="InterPro" id="IPR001279">
    <property type="entry name" value="Metallo-B-lactamas"/>
</dbReference>
<evidence type="ECO:0000256" key="1">
    <source>
        <dbReference type="ARBA" id="ARBA00001623"/>
    </source>
</evidence>